<name>A0A5P8WFC9_9NOSO</name>
<keyword evidence="1" id="KW-0472">Membrane</keyword>
<organism evidence="2 3">
    <name type="scientific">Nostoc sphaeroides CCNUC1</name>
    <dbReference type="NCBI Taxonomy" id="2653204"/>
    <lineage>
        <taxon>Bacteria</taxon>
        <taxon>Bacillati</taxon>
        <taxon>Cyanobacteriota</taxon>
        <taxon>Cyanophyceae</taxon>
        <taxon>Nostocales</taxon>
        <taxon>Nostocaceae</taxon>
        <taxon>Nostoc</taxon>
    </lineage>
</organism>
<reference evidence="2 3" key="1">
    <citation type="submission" date="2019-10" db="EMBL/GenBank/DDBJ databases">
        <title>Genomic and transcriptomic insights into the perfect genentic adaptation of a filamentous nitrogen-fixing cyanobacterium to rice fields.</title>
        <authorList>
            <person name="Chen Z."/>
        </authorList>
    </citation>
    <scope>NUCLEOTIDE SEQUENCE [LARGE SCALE GENOMIC DNA]</scope>
    <source>
        <strain evidence="2">CCNUC1</strain>
    </source>
</reference>
<evidence type="ECO:0000313" key="3">
    <source>
        <dbReference type="Proteomes" id="UP000326678"/>
    </source>
</evidence>
<proteinExistence type="predicted"/>
<keyword evidence="1" id="KW-0812">Transmembrane</keyword>
<keyword evidence="1" id="KW-1133">Transmembrane helix</keyword>
<gene>
    <name evidence="2" type="ORF">GXM_08982</name>
</gene>
<evidence type="ECO:0000313" key="2">
    <source>
        <dbReference type="EMBL" id="QFS51488.1"/>
    </source>
</evidence>
<accession>A0A5P8WFC9</accession>
<dbReference type="KEGG" id="nsh:GXM_08982"/>
<keyword evidence="3" id="KW-1185">Reference proteome</keyword>
<dbReference type="AlphaFoldDB" id="A0A5P8WFC9"/>
<evidence type="ECO:0000256" key="1">
    <source>
        <dbReference type="SAM" id="Phobius"/>
    </source>
</evidence>
<dbReference type="EMBL" id="CP045227">
    <property type="protein sequence ID" value="QFS51488.1"/>
    <property type="molecule type" value="Genomic_DNA"/>
</dbReference>
<protein>
    <submittedName>
        <fullName evidence="2">Uncharacterized protein</fullName>
    </submittedName>
</protein>
<dbReference type="Proteomes" id="UP000326678">
    <property type="component" value="Chromosome Gxm2"/>
</dbReference>
<feature type="transmembrane region" description="Helical" evidence="1">
    <location>
        <begin position="6"/>
        <end position="25"/>
    </location>
</feature>
<sequence>MRSSLAYVGVNVLSQLTIVFFVQVLGKSTIIGGYATSRISSFGN</sequence>